<protein>
    <submittedName>
        <fullName evidence="1">Class I SAM-dependent methyltransferase</fullName>
        <ecNumber evidence="1">2.1.-.-</ecNumber>
    </submittedName>
</protein>
<dbReference type="Gene3D" id="3.40.50.150">
    <property type="entry name" value="Vaccinia Virus protein VP39"/>
    <property type="match status" value="1"/>
</dbReference>
<dbReference type="GO" id="GO:0032259">
    <property type="term" value="P:methylation"/>
    <property type="evidence" value="ECO:0007669"/>
    <property type="project" value="UniProtKB-KW"/>
</dbReference>
<keyword evidence="2" id="KW-1185">Reference proteome</keyword>
<name>A0ABV2A9P8_9GAMM</name>
<dbReference type="EMBL" id="JBEPIJ010000007">
    <property type="protein sequence ID" value="MES0873947.1"/>
    <property type="molecule type" value="Genomic_DNA"/>
</dbReference>
<sequence length="238" mass="26619">MKAYDQQTVDNPAWVKRFSHRRRFEVAARLLSPRAGEAVLDYGTGDGYLIALLAERQPQARYLAFEPVAEMRAQAQVLWSRAGIAPELYARREALRGVTVDKLACMEVMEHLDAPLLAQAFADFRLLLRPHGLLMLSVPIETGATALAKNAVRAALGQRFVNASFGNVLRASFGRARHIVRPSRDGYIETHVGFDHRALAARLPDEGFVIERVLYAPLPRLGGLLNSQVFWVCRRTQT</sequence>
<dbReference type="SUPFAM" id="SSF53335">
    <property type="entry name" value="S-adenosyl-L-methionine-dependent methyltransferases"/>
    <property type="match status" value="1"/>
</dbReference>
<proteinExistence type="predicted"/>
<evidence type="ECO:0000313" key="2">
    <source>
        <dbReference type="Proteomes" id="UP001465331"/>
    </source>
</evidence>
<accession>A0ABV2A9P8</accession>
<keyword evidence="1" id="KW-0808">Transferase</keyword>
<dbReference type="Proteomes" id="UP001465331">
    <property type="component" value="Unassembled WGS sequence"/>
</dbReference>
<dbReference type="RefSeq" id="WP_352888854.1">
    <property type="nucleotide sequence ID" value="NZ_JBEPIJ010000007.1"/>
</dbReference>
<dbReference type="EC" id="2.1.-.-" evidence="1"/>
<gene>
    <name evidence="1" type="ORF">ABSH63_08030</name>
</gene>
<organism evidence="1 2">
    <name type="scientific">Sinimarinibacterium thermocellulolyticum</name>
    <dbReference type="NCBI Taxonomy" id="3170016"/>
    <lineage>
        <taxon>Bacteria</taxon>
        <taxon>Pseudomonadati</taxon>
        <taxon>Pseudomonadota</taxon>
        <taxon>Gammaproteobacteria</taxon>
        <taxon>Nevskiales</taxon>
        <taxon>Nevskiaceae</taxon>
        <taxon>Sinimarinibacterium</taxon>
    </lineage>
</organism>
<evidence type="ECO:0000313" key="1">
    <source>
        <dbReference type="EMBL" id="MES0873947.1"/>
    </source>
</evidence>
<keyword evidence="1" id="KW-0489">Methyltransferase</keyword>
<dbReference type="Pfam" id="PF13489">
    <property type="entry name" value="Methyltransf_23"/>
    <property type="match status" value="1"/>
</dbReference>
<dbReference type="GO" id="GO:0008168">
    <property type="term" value="F:methyltransferase activity"/>
    <property type="evidence" value="ECO:0007669"/>
    <property type="project" value="UniProtKB-KW"/>
</dbReference>
<comment type="caution">
    <text evidence="1">The sequence shown here is derived from an EMBL/GenBank/DDBJ whole genome shotgun (WGS) entry which is preliminary data.</text>
</comment>
<dbReference type="InterPro" id="IPR029063">
    <property type="entry name" value="SAM-dependent_MTases_sf"/>
</dbReference>
<reference evidence="1 2" key="1">
    <citation type="submission" date="2024-06" db="EMBL/GenBank/DDBJ databases">
        <authorList>
            <person name="Li Z."/>
            <person name="Jiang Y."/>
        </authorList>
    </citation>
    <scope>NUCLEOTIDE SEQUENCE [LARGE SCALE GENOMIC DNA]</scope>
    <source>
        <strain evidence="1 2">HSW-8</strain>
    </source>
</reference>